<dbReference type="Gene3D" id="1.10.8.870">
    <property type="entry name" value="Alpha-glycerophosphate oxidase, cap domain"/>
    <property type="match status" value="1"/>
</dbReference>
<dbReference type="Pfam" id="PF01266">
    <property type="entry name" value="DAO"/>
    <property type="match status" value="1"/>
</dbReference>
<evidence type="ECO:0000256" key="1">
    <source>
        <dbReference type="ARBA" id="ARBA00001974"/>
    </source>
</evidence>
<dbReference type="Gene3D" id="3.30.9.10">
    <property type="entry name" value="D-Amino Acid Oxidase, subunit A, domain 2"/>
    <property type="match status" value="1"/>
</dbReference>
<dbReference type="Proteomes" id="UP000007796">
    <property type="component" value="Unassembled WGS sequence"/>
</dbReference>
<keyword evidence="6 7" id="KW-0560">Oxidoreductase</keyword>
<dbReference type="InterPro" id="IPR031656">
    <property type="entry name" value="DAO_C"/>
</dbReference>
<dbReference type="FunCoup" id="F0XH88">
    <property type="interactions" value="579"/>
</dbReference>
<dbReference type="GO" id="GO:0004368">
    <property type="term" value="F:glycerol-3-phosphate dehydrogenase (quinone) activity"/>
    <property type="evidence" value="ECO:0007669"/>
    <property type="project" value="UniProtKB-EC"/>
</dbReference>
<dbReference type="PANTHER" id="PTHR11985:SF15">
    <property type="entry name" value="GLYCEROL-3-PHOSPHATE DEHYDROGENASE, MITOCHONDRIAL"/>
    <property type="match status" value="1"/>
</dbReference>
<dbReference type="InterPro" id="IPR000447">
    <property type="entry name" value="G3P_DH_FAD-dep"/>
</dbReference>
<evidence type="ECO:0000256" key="9">
    <source>
        <dbReference type="SAM" id="Phobius"/>
    </source>
</evidence>
<evidence type="ECO:0000256" key="3">
    <source>
        <dbReference type="ARBA" id="ARBA00013029"/>
    </source>
</evidence>
<dbReference type="PRINTS" id="PR01001">
    <property type="entry name" value="FADG3PDH"/>
</dbReference>
<evidence type="ECO:0000313" key="13">
    <source>
        <dbReference type="Proteomes" id="UP000007796"/>
    </source>
</evidence>
<evidence type="ECO:0000256" key="2">
    <source>
        <dbReference type="ARBA" id="ARBA00007330"/>
    </source>
</evidence>
<dbReference type="EMBL" id="GL629769">
    <property type="protein sequence ID" value="EFX02661.1"/>
    <property type="molecule type" value="Genomic_DNA"/>
</dbReference>
<evidence type="ECO:0000256" key="5">
    <source>
        <dbReference type="ARBA" id="ARBA00022827"/>
    </source>
</evidence>
<dbReference type="InterPro" id="IPR006076">
    <property type="entry name" value="FAD-dep_OxRdtase"/>
</dbReference>
<keyword evidence="9" id="KW-1133">Transmembrane helix</keyword>
<dbReference type="OrthoDB" id="264015at2759"/>
<keyword evidence="5" id="KW-0274">FAD</keyword>
<dbReference type="Pfam" id="PF16901">
    <property type="entry name" value="DAO_C"/>
    <property type="match status" value="1"/>
</dbReference>
<feature type="domain" description="FAD dependent oxidoreductase" evidence="10">
    <location>
        <begin position="85"/>
        <end position="410"/>
    </location>
</feature>
<dbReference type="PANTHER" id="PTHR11985">
    <property type="entry name" value="GLYCEROL-3-PHOSPHATE DEHYDROGENASE"/>
    <property type="match status" value="1"/>
</dbReference>
<dbReference type="PROSITE" id="PS00977">
    <property type="entry name" value="FAD_G3PDH_1"/>
    <property type="match status" value="1"/>
</dbReference>
<dbReference type="RefSeq" id="XP_014172143.1">
    <property type="nucleotide sequence ID" value="XM_014316668.1"/>
</dbReference>
<dbReference type="SUPFAM" id="SSF51905">
    <property type="entry name" value="FAD/NAD(P)-binding domain"/>
    <property type="match status" value="1"/>
</dbReference>
<comment type="catalytic activity">
    <reaction evidence="7">
        <text>a quinone + sn-glycerol 3-phosphate = dihydroxyacetone phosphate + a quinol</text>
        <dbReference type="Rhea" id="RHEA:18977"/>
        <dbReference type="ChEBI" id="CHEBI:24646"/>
        <dbReference type="ChEBI" id="CHEBI:57597"/>
        <dbReference type="ChEBI" id="CHEBI:57642"/>
        <dbReference type="ChEBI" id="CHEBI:132124"/>
        <dbReference type="EC" id="1.1.5.3"/>
    </reaction>
</comment>
<accession>F0XH88</accession>
<reference evidence="12 13" key="1">
    <citation type="journal article" date="2011" name="Proc. Natl. Acad. Sci. U.S.A.">
        <title>Genome and transcriptome analyses of the mountain pine beetle-fungal symbiont Grosmannia clavigera, a lodgepole pine pathogen.</title>
        <authorList>
            <person name="DiGuistini S."/>
            <person name="Wang Y."/>
            <person name="Liao N.Y."/>
            <person name="Taylor G."/>
            <person name="Tanguay P."/>
            <person name="Feau N."/>
            <person name="Henrissat B."/>
            <person name="Chan S.K."/>
            <person name="Hesse-Orce U."/>
            <person name="Alamouti S.M."/>
            <person name="Tsui C.K.M."/>
            <person name="Docking R.T."/>
            <person name="Levasseur A."/>
            <person name="Haridas S."/>
            <person name="Robertson G."/>
            <person name="Birol I."/>
            <person name="Holt R.A."/>
            <person name="Marra M.A."/>
            <person name="Hamelin R.C."/>
            <person name="Hirst M."/>
            <person name="Jones S.J.M."/>
            <person name="Bohlmann J."/>
            <person name="Breuil C."/>
        </authorList>
    </citation>
    <scope>NUCLEOTIDE SEQUENCE [LARGE SCALE GENOMIC DNA]</scope>
    <source>
        <strain evidence="13">kw1407 / UAMH 11150</strain>
    </source>
</reference>
<sequence length="623" mass="66676">MSSSLRQSSRRIARIAAVSAAAGTLAVGTYVLTRSSAPKWPRAELPRNADGEIIAPKAFPTIPSRAKQLEALKANQGSADKPVYDLVVIGGGATGTGIALDAATRGLKVALVERGDFASGTSSKSTKLVHGGVRYLEKAFWNLDYAQFELVCEALHERKNFLNSAPHLSGSVPILIPLYSWWRAPYFWAGCKAYDVLAGSEGLESSYILSRKKACEAFPLLRKDGLFGGLVFYDGQQNDSRMNVSIALTAALYGATVANYVEVTRLAKEAGKVTGVRVRDALAGSNAEEQTIYAKGVINATGAFADAVEKMDDLTKADIVCPSSGVHLSLPGSLSPNNMGLLDANTSDGRVIYFLPWQGKMIAGTTDTPCRAEKDPVADEKDIDFIITEVRKYLVSDAPVTREAVSAAWSAGPAAVDISGLGLPSDVADANGSCATNYLRMVGAHGYSTDLPAQLASYYQIDGETATALASNYGDRAWQVMGPEKTVRHAKLSDAFAVLEREVQYAVQNEYAQTAADFLGRRTRMSFLDAEAALRALPRVIDLMADELQWDRARKAQEWRDTVHYLVSMGLPQDVAAVSRQDVVDGKYKAALQLAARRAAAAGEDASARKPGFAGVETTPVSA</sequence>
<dbReference type="HOGENOM" id="CLU_015740_4_1_1"/>
<organism evidence="13">
    <name type="scientific">Grosmannia clavigera (strain kw1407 / UAMH 11150)</name>
    <name type="common">Blue stain fungus</name>
    <name type="synonym">Graphiocladiella clavigera</name>
    <dbReference type="NCBI Taxonomy" id="655863"/>
    <lineage>
        <taxon>Eukaryota</taxon>
        <taxon>Fungi</taxon>
        <taxon>Dikarya</taxon>
        <taxon>Ascomycota</taxon>
        <taxon>Pezizomycotina</taxon>
        <taxon>Sordariomycetes</taxon>
        <taxon>Sordariomycetidae</taxon>
        <taxon>Ophiostomatales</taxon>
        <taxon>Ophiostomataceae</taxon>
        <taxon>Leptographium</taxon>
    </lineage>
</organism>
<evidence type="ECO:0000259" key="10">
    <source>
        <dbReference type="Pfam" id="PF01266"/>
    </source>
</evidence>
<feature type="domain" description="Alpha-glycerophosphate oxidase C-terminal" evidence="11">
    <location>
        <begin position="434"/>
        <end position="555"/>
    </location>
</feature>
<evidence type="ECO:0000256" key="8">
    <source>
        <dbReference type="SAM" id="MobiDB-lite"/>
    </source>
</evidence>
<proteinExistence type="inferred from homology"/>
<feature type="region of interest" description="Disordered" evidence="8">
    <location>
        <begin position="601"/>
        <end position="623"/>
    </location>
</feature>
<dbReference type="InParanoid" id="F0XH88"/>
<dbReference type="Gene3D" id="3.50.50.60">
    <property type="entry name" value="FAD/NAD(P)-binding domain"/>
    <property type="match status" value="1"/>
</dbReference>
<dbReference type="InterPro" id="IPR036188">
    <property type="entry name" value="FAD/NAD-bd_sf"/>
</dbReference>
<evidence type="ECO:0000256" key="6">
    <source>
        <dbReference type="ARBA" id="ARBA00023002"/>
    </source>
</evidence>
<dbReference type="GeneID" id="25975596"/>
<dbReference type="InterPro" id="IPR038299">
    <property type="entry name" value="DAO_C_sf"/>
</dbReference>
<name>F0XH88_GROCL</name>
<keyword evidence="4 7" id="KW-0285">Flavoprotein</keyword>
<evidence type="ECO:0000313" key="12">
    <source>
        <dbReference type="EMBL" id="EFX02661.1"/>
    </source>
</evidence>
<keyword evidence="13" id="KW-1185">Reference proteome</keyword>
<evidence type="ECO:0000256" key="7">
    <source>
        <dbReference type="RuleBase" id="RU361217"/>
    </source>
</evidence>
<gene>
    <name evidence="12" type="ORF">CMQ_2590</name>
</gene>
<evidence type="ECO:0000259" key="11">
    <source>
        <dbReference type="Pfam" id="PF16901"/>
    </source>
</evidence>
<feature type="transmembrane region" description="Helical" evidence="9">
    <location>
        <begin position="12"/>
        <end position="32"/>
    </location>
</feature>
<dbReference type="STRING" id="655863.F0XH88"/>
<dbReference type="AlphaFoldDB" id="F0XH88"/>
<dbReference type="eggNOG" id="KOG0042">
    <property type="taxonomic scope" value="Eukaryota"/>
</dbReference>
<dbReference type="GO" id="GO:0005739">
    <property type="term" value="C:mitochondrion"/>
    <property type="evidence" value="ECO:0007669"/>
    <property type="project" value="TreeGrafter"/>
</dbReference>
<keyword evidence="9" id="KW-0812">Transmembrane</keyword>
<dbReference type="EC" id="1.1.5.3" evidence="3 7"/>
<comment type="cofactor">
    <cofactor evidence="1 7">
        <name>FAD</name>
        <dbReference type="ChEBI" id="CHEBI:57692"/>
    </cofactor>
</comment>
<dbReference type="GO" id="GO:0006072">
    <property type="term" value="P:glycerol-3-phosphate metabolic process"/>
    <property type="evidence" value="ECO:0007669"/>
    <property type="project" value="UniProtKB-UniRule"/>
</dbReference>
<keyword evidence="9" id="KW-0472">Membrane</keyword>
<evidence type="ECO:0000256" key="4">
    <source>
        <dbReference type="ARBA" id="ARBA00022630"/>
    </source>
</evidence>
<comment type="similarity">
    <text evidence="2 7">Belongs to the FAD-dependent glycerol-3-phosphate dehydrogenase family.</text>
</comment>
<protein>
    <recommendedName>
        <fullName evidence="3 7">Glycerol-3-phosphate dehydrogenase</fullName>
        <ecNumber evidence="3 7">1.1.5.3</ecNumber>
    </recommendedName>
</protein>